<dbReference type="SUPFAM" id="SSF53146">
    <property type="entry name" value="Nitrogenase accessory factor-like"/>
    <property type="match status" value="1"/>
</dbReference>
<accession>E6X207</accession>
<feature type="region of interest" description="Disordered" evidence="1">
    <location>
        <begin position="38"/>
        <end position="84"/>
    </location>
</feature>
<dbReference type="STRING" id="749222.Nitsa_1831"/>
<gene>
    <name evidence="2" type="ordered locus">Nitsa_1831</name>
</gene>
<dbReference type="KEGG" id="nsa:Nitsa_1831"/>
<evidence type="ECO:0000313" key="2">
    <source>
        <dbReference type="EMBL" id="ADV47076.1"/>
    </source>
</evidence>
<proteinExistence type="predicted"/>
<organism evidence="2 3">
    <name type="scientific">Nitratifractor salsuginis (strain DSM 16511 / JCM 12458 / E9I37-1)</name>
    <dbReference type="NCBI Taxonomy" id="749222"/>
    <lineage>
        <taxon>Bacteria</taxon>
        <taxon>Pseudomonadati</taxon>
        <taxon>Campylobacterota</taxon>
        <taxon>Epsilonproteobacteria</taxon>
        <taxon>Campylobacterales</taxon>
        <taxon>Sulfurovaceae</taxon>
        <taxon>Nitratifractor</taxon>
    </lineage>
</organism>
<dbReference type="InterPro" id="IPR036105">
    <property type="entry name" value="DiNase_FeMo-co_biosyn_sf"/>
</dbReference>
<protein>
    <submittedName>
        <fullName evidence="2">Dinitrogenase iron-molybdenum cofactor</fullName>
    </submittedName>
</protein>
<dbReference type="Gene3D" id="3.30.420.130">
    <property type="entry name" value="Dinitrogenase iron-molybdenum cofactor biosynthesis domain"/>
    <property type="match status" value="1"/>
</dbReference>
<sequence length="137" mass="15495">MKILVPVEGENRKVFTRIGQAPFFAIYENGDFLELRENLHAKSHQEEGTGHHHGKDQGEGQRHGGGKPHTEPYSKEEVEHHRRDLGNISDVDLVLTRAVGPNMKEALELQGHKVVKIRKADGETSDEVVENYLNKQQ</sequence>
<dbReference type="eggNOG" id="COG1433">
    <property type="taxonomic scope" value="Bacteria"/>
</dbReference>
<evidence type="ECO:0000256" key="1">
    <source>
        <dbReference type="SAM" id="MobiDB-lite"/>
    </source>
</evidence>
<dbReference type="RefSeq" id="WP_013554761.1">
    <property type="nucleotide sequence ID" value="NC_014935.1"/>
</dbReference>
<dbReference type="AlphaFoldDB" id="E6X207"/>
<dbReference type="Proteomes" id="UP000008633">
    <property type="component" value="Chromosome"/>
</dbReference>
<reference evidence="2 3" key="1">
    <citation type="journal article" date="2011" name="Stand. Genomic Sci.">
        <title>Complete genome sequence of Nitratifractor salsuginis type strain (E9I37-1).</title>
        <authorList>
            <person name="Anderson I."/>
            <person name="Sikorski J."/>
            <person name="Zeytun A."/>
            <person name="Nolan M."/>
            <person name="Lapidus A."/>
            <person name="Lucas S."/>
            <person name="Hammon N."/>
            <person name="Deshpande S."/>
            <person name="Cheng J.F."/>
            <person name="Tapia R."/>
            <person name="Han C."/>
            <person name="Goodwin L."/>
            <person name="Pitluck S."/>
            <person name="Liolios K."/>
            <person name="Pagani I."/>
            <person name="Ivanova N."/>
            <person name="Huntemann M."/>
            <person name="Mavromatis K."/>
            <person name="Ovchinikova G."/>
            <person name="Pati A."/>
            <person name="Chen A."/>
            <person name="Palaniappan K."/>
            <person name="Land M."/>
            <person name="Hauser L."/>
            <person name="Brambilla E.M."/>
            <person name="Ngatchou-Djao O.D."/>
            <person name="Rohde M."/>
            <person name="Tindall B.J."/>
            <person name="Goker M."/>
            <person name="Detter J.C."/>
            <person name="Woyke T."/>
            <person name="Bristow J."/>
            <person name="Eisen J.A."/>
            <person name="Markowitz V."/>
            <person name="Hugenholtz P."/>
            <person name="Klenk H.P."/>
            <person name="Kyrpides N.C."/>
        </authorList>
    </citation>
    <scope>NUCLEOTIDE SEQUENCE [LARGE SCALE GENOMIC DNA]</scope>
    <source>
        <strain evidence="3">DSM 16511 / JCM 12458 / E9I37-1</strain>
    </source>
</reference>
<evidence type="ECO:0000313" key="3">
    <source>
        <dbReference type="Proteomes" id="UP000008633"/>
    </source>
</evidence>
<dbReference type="OrthoDB" id="5344024at2"/>
<reference evidence="3" key="2">
    <citation type="submission" date="2011-01" db="EMBL/GenBank/DDBJ databases">
        <title>The complete genome of Nitratifractor salsuginis DSM 16511.</title>
        <authorList>
            <consortium name="US DOE Joint Genome Institute (JGI-PGF)"/>
            <person name="Lucas S."/>
            <person name="Copeland A."/>
            <person name="Lapidus A."/>
            <person name="Bruce D."/>
            <person name="Goodwin L."/>
            <person name="Pitluck S."/>
            <person name="Kyrpides N."/>
            <person name="Mavromatis K."/>
            <person name="Ivanova N."/>
            <person name="Mikhailova N."/>
            <person name="Zeytun A."/>
            <person name="Detter J.C."/>
            <person name="Tapia R."/>
            <person name="Han C."/>
            <person name="Land M."/>
            <person name="Hauser L."/>
            <person name="Markowitz V."/>
            <person name="Cheng J.-F."/>
            <person name="Hugenholtz P."/>
            <person name="Woyke T."/>
            <person name="Wu D."/>
            <person name="Tindall B."/>
            <person name="Schuetze A."/>
            <person name="Brambilla E."/>
            <person name="Klenk H.-P."/>
            <person name="Eisen J.A."/>
        </authorList>
    </citation>
    <scope>NUCLEOTIDE SEQUENCE [LARGE SCALE GENOMIC DNA]</scope>
    <source>
        <strain evidence="3">DSM 16511 / JCM 12458 / E9I37-1</strain>
    </source>
</reference>
<dbReference type="EMBL" id="CP002452">
    <property type="protein sequence ID" value="ADV47076.1"/>
    <property type="molecule type" value="Genomic_DNA"/>
</dbReference>
<keyword evidence="3" id="KW-1185">Reference proteome</keyword>
<name>E6X207_NITSE</name>
<dbReference type="HOGENOM" id="CLU_159902_0_0_7"/>